<accession>A0A451AW92</accession>
<protein>
    <recommendedName>
        <fullName evidence="3">DUF4435 domain-containing protein</fullName>
    </recommendedName>
</protein>
<evidence type="ECO:0008006" key="3">
    <source>
        <dbReference type="Google" id="ProtNLM"/>
    </source>
</evidence>
<dbReference type="EMBL" id="CAADFZ010000022">
    <property type="protein sequence ID" value="VFK62211.1"/>
    <property type="molecule type" value="Genomic_DNA"/>
</dbReference>
<organism evidence="2">
    <name type="scientific">Candidatus Kentrum sp. UNK</name>
    <dbReference type="NCBI Taxonomy" id="2126344"/>
    <lineage>
        <taxon>Bacteria</taxon>
        <taxon>Pseudomonadati</taxon>
        <taxon>Pseudomonadota</taxon>
        <taxon>Gammaproteobacteria</taxon>
        <taxon>Candidatus Kentrum</taxon>
    </lineage>
</organism>
<evidence type="ECO:0000313" key="1">
    <source>
        <dbReference type="EMBL" id="VFK62211.1"/>
    </source>
</evidence>
<reference evidence="2" key="1">
    <citation type="submission" date="2019-02" db="EMBL/GenBank/DDBJ databases">
        <authorList>
            <person name="Gruber-Vodicka R. H."/>
            <person name="Seah K. B. B."/>
        </authorList>
    </citation>
    <scope>NUCLEOTIDE SEQUENCE</scope>
    <source>
        <strain evidence="2">BECK_BY19</strain>
        <strain evidence="1">BECK_BY8</strain>
    </source>
</reference>
<dbReference type="AlphaFoldDB" id="A0A451AW92"/>
<evidence type="ECO:0000313" key="2">
    <source>
        <dbReference type="EMBL" id="VFK70316.1"/>
    </source>
</evidence>
<dbReference type="Pfam" id="PF11536">
    <property type="entry name" value="DUF3226"/>
    <property type="match status" value="1"/>
</dbReference>
<dbReference type="InterPro" id="IPR024508">
    <property type="entry name" value="DUF3226"/>
</dbReference>
<sequence>MDFKHDGPRIVLTEGKDDCHVTLALCEHYGMPERFGFYACGSDERVLKKMSGLIAGSREIETICVVLDADNPDLQGKWDSIRNRLRKRNYSTPDIPSREGTILHADNSPTIGIWFMPDNNLNGMLEDFCRQLAVANAIGCAERCVYQAKREGYATFIDSHESKAVIHTFLAWQDRPGMPLGQAITARSLNPSQPIAKKFINFLQSLFDPET</sequence>
<name>A0A451AW92_9GAMM</name>
<gene>
    <name evidence="1" type="ORF">BECKUNK1418G_GA0071005_102237</name>
    <name evidence="2" type="ORF">BECKUNK1418H_GA0071006_102635</name>
</gene>
<proteinExistence type="predicted"/>
<dbReference type="EMBL" id="CAADGD010000026">
    <property type="protein sequence ID" value="VFK70316.1"/>
    <property type="molecule type" value="Genomic_DNA"/>
</dbReference>